<dbReference type="PANTHER" id="PTHR30518">
    <property type="entry name" value="ENDOLYTIC MUREIN TRANSGLYCOSYLASE"/>
    <property type="match status" value="1"/>
</dbReference>
<dbReference type="GO" id="GO:0009252">
    <property type="term" value="P:peptidoglycan biosynthetic process"/>
    <property type="evidence" value="ECO:0007669"/>
    <property type="project" value="UniProtKB-UniRule"/>
</dbReference>
<keyword evidence="4 7" id="KW-0472">Membrane</keyword>
<dbReference type="PANTHER" id="PTHR30518:SF2">
    <property type="entry name" value="ENDOLYTIC MUREIN TRANSGLYCOSYLASE"/>
    <property type="match status" value="1"/>
</dbReference>
<gene>
    <name evidence="7" type="primary">mltG</name>
</gene>
<dbReference type="GO" id="GO:0071555">
    <property type="term" value="P:cell wall organization"/>
    <property type="evidence" value="ECO:0007669"/>
    <property type="project" value="UniProtKB-KW"/>
</dbReference>
<accession>S5DM18</accession>
<feature type="site" description="Important for catalytic activity" evidence="7">
    <location>
        <position position="237"/>
    </location>
</feature>
<dbReference type="GO" id="GO:0005886">
    <property type="term" value="C:plasma membrane"/>
    <property type="evidence" value="ECO:0007669"/>
    <property type="project" value="UniProtKB-SubCell"/>
</dbReference>
<evidence type="ECO:0000256" key="1">
    <source>
        <dbReference type="ARBA" id="ARBA00022475"/>
    </source>
</evidence>
<dbReference type="EMBL" id="KC811146">
    <property type="protein sequence ID" value="AGQ19924.1"/>
    <property type="molecule type" value="Genomic_DNA"/>
</dbReference>
<reference evidence="8" key="1">
    <citation type="journal article" date="2013" name="Sci. Rep.">
        <title>Metagenomics uncovers a new group of low GC and ultra-small marine Actinobacteria.</title>
        <authorList>
            <person name="Ghai R."/>
            <person name="Mizuno C.M."/>
            <person name="Picazo A."/>
            <person name="Camacho A."/>
            <person name="Rodriguez-Valera F."/>
        </authorList>
    </citation>
    <scope>NUCLEOTIDE SEQUENCE</scope>
</reference>
<name>S5DM18_9ACTN</name>
<evidence type="ECO:0000256" key="2">
    <source>
        <dbReference type="ARBA" id="ARBA00022692"/>
    </source>
</evidence>
<dbReference type="EC" id="4.2.2.29" evidence="7"/>
<evidence type="ECO:0000313" key="8">
    <source>
        <dbReference type="EMBL" id="AGQ19924.1"/>
    </source>
</evidence>
<evidence type="ECO:0000256" key="4">
    <source>
        <dbReference type="ARBA" id="ARBA00023136"/>
    </source>
</evidence>
<comment type="function">
    <text evidence="7">Functions as a peptidoglycan terminase that cleaves nascent peptidoglycan strands endolytically to terminate their elongation.</text>
</comment>
<dbReference type="AlphaFoldDB" id="S5DM18"/>
<keyword evidence="2 7" id="KW-0812">Transmembrane</keyword>
<dbReference type="NCBIfam" id="TIGR00247">
    <property type="entry name" value="endolytic transglycosylase MltG"/>
    <property type="match status" value="1"/>
</dbReference>
<comment type="subcellular location">
    <subcellularLocation>
        <location evidence="7">Cell membrane</location>
        <topology evidence="7">Single-pass membrane protein</topology>
    </subcellularLocation>
</comment>
<dbReference type="Pfam" id="PF02618">
    <property type="entry name" value="YceG"/>
    <property type="match status" value="1"/>
</dbReference>
<keyword evidence="1 7" id="KW-1003">Cell membrane</keyword>
<proteinExistence type="inferred from homology"/>
<comment type="similarity">
    <text evidence="7">Belongs to the transglycosylase MltG family.</text>
</comment>
<sequence>MINLYYKNRLLVQLLTSIFVIVIIFNSVNNFAQLIKPGEINSNVAIGDIKVIEVNIPQGSSASQISSILDSTGIVTSSLAFELYLRNENLTDKLRPGTYEIQNNLSFEDLTSILLKGPPLKTYTITIPEGLWLSETLDTISAQTGYDVAQLENSLLSGKVISKYLPNNDYSQLQNWEGLLFPNTYQIDIESNGEIILQTLVDELEIRFENILSNNSIPDWISTPTQFFTVASLIEAESKLDEDRPLVSSVIRNRLDDNMLLQIDATVLYSLQKRKSQVLLIDLQVDSPYNTYKYTSLPPTPISGFGERSMNAIINTPENNYIYYLLTDVSGKMTFTNSYEEFINLKNKAKDEGVIP</sequence>
<feature type="transmembrane region" description="Helical" evidence="7">
    <location>
        <begin position="12"/>
        <end position="32"/>
    </location>
</feature>
<keyword evidence="6 7" id="KW-0961">Cell wall biogenesis/degradation</keyword>
<organism evidence="8">
    <name type="scientific">Candidatus Actinomarina minuta</name>
    <dbReference type="NCBI Taxonomy" id="1389454"/>
    <lineage>
        <taxon>Bacteria</taxon>
        <taxon>Bacillati</taxon>
        <taxon>Actinomycetota</taxon>
        <taxon>Actinomycetes</taxon>
        <taxon>Candidatus Actinomarinidae</taxon>
        <taxon>Candidatus Actinomarinales</taxon>
        <taxon>Candidatus Actinomarineae</taxon>
        <taxon>Candidatus Actinomarinaceae</taxon>
        <taxon>Candidatus Actinomarina</taxon>
    </lineage>
</organism>
<evidence type="ECO:0000256" key="6">
    <source>
        <dbReference type="ARBA" id="ARBA00023316"/>
    </source>
</evidence>
<dbReference type="Gene3D" id="3.30.1490.480">
    <property type="entry name" value="Endolytic murein transglycosylase"/>
    <property type="match status" value="1"/>
</dbReference>
<keyword evidence="3 7" id="KW-1133">Transmembrane helix</keyword>
<evidence type="ECO:0000256" key="7">
    <source>
        <dbReference type="HAMAP-Rule" id="MF_02065"/>
    </source>
</evidence>
<dbReference type="HAMAP" id="MF_02065">
    <property type="entry name" value="MltG"/>
    <property type="match status" value="1"/>
</dbReference>
<protein>
    <recommendedName>
        <fullName evidence="7">Endolytic murein transglycosylase</fullName>
        <ecNumber evidence="7">4.2.2.29</ecNumber>
    </recommendedName>
    <alternativeName>
        <fullName evidence="7">Peptidoglycan lytic transglycosylase</fullName>
    </alternativeName>
    <alternativeName>
        <fullName evidence="7">Peptidoglycan polymerization terminase</fullName>
    </alternativeName>
</protein>
<dbReference type="GO" id="GO:0008932">
    <property type="term" value="F:lytic endotransglycosylase activity"/>
    <property type="evidence" value="ECO:0007669"/>
    <property type="project" value="UniProtKB-UniRule"/>
</dbReference>
<evidence type="ECO:0000256" key="3">
    <source>
        <dbReference type="ARBA" id="ARBA00022989"/>
    </source>
</evidence>
<keyword evidence="5 7" id="KW-0456">Lyase</keyword>
<evidence type="ECO:0000256" key="5">
    <source>
        <dbReference type="ARBA" id="ARBA00023239"/>
    </source>
</evidence>
<dbReference type="InterPro" id="IPR003770">
    <property type="entry name" value="MLTG-like"/>
</dbReference>
<comment type="catalytic activity">
    <reaction evidence="7">
        <text>a peptidoglycan chain = a peptidoglycan chain with N-acetyl-1,6-anhydromuramyl-[peptide] at the reducing end + a peptidoglycan chain with N-acetylglucosamine at the non-reducing end.</text>
        <dbReference type="EC" id="4.2.2.29"/>
    </reaction>
</comment>